<protein>
    <submittedName>
        <fullName evidence="1">Uncharacterized protein</fullName>
    </submittedName>
</protein>
<dbReference type="AlphaFoldDB" id="A0A069QMM3"/>
<proteinExistence type="predicted"/>
<gene>
    <name evidence="1" type="ORF">HMPREF1991_00618</name>
</gene>
<dbReference type="Proteomes" id="UP000027442">
    <property type="component" value="Unassembled WGS sequence"/>
</dbReference>
<evidence type="ECO:0000313" key="1">
    <source>
        <dbReference type="EMBL" id="KDR53254.1"/>
    </source>
</evidence>
<evidence type="ECO:0000313" key="2">
    <source>
        <dbReference type="Proteomes" id="UP000027442"/>
    </source>
</evidence>
<name>A0A069QMM3_HOYLO</name>
<reference evidence="1 2" key="1">
    <citation type="submission" date="2013-08" db="EMBL/GenBank/DDBJ databases">
        <authorList>
            <person name="Weinstock G."/>
            <person name="Sodergren E."/>
            <person name="Wylie T."/>
            <person name="Fulton L."/>
            <person name="Fulton R."/>
            <person name="Fronick C."/>
            <person name="O'Laughlin M."/>
            <person name="Godfrey J."/>
            <person name="Miner T."/>
            <person name="Herter B."/>
            <person name="Appelbaum E."/>
            <person name="Cordes M."/>
            <person name="Lek S."/>
            <person name="Wollam A."/>
            <person name="Pepin K.H."/>
            <person name="Palsikar V.B."/>
            <person name="Mitreva M."/>
            <person name="Wilson R.K."/>
        </authorList>
    </citation>
    <scope>NUCLEOTIDE SEQUENCE [LARGE SCALE GENOMIC DNA]</scope>
    <source>
        <strain evidence="1 2">ATCC 15930</strain>
    </source>
</reference>
<accession>A0A069QMM3</accession>
<dbReference type="EMBL" id="JNGW01000022">
    <property type="protein sequence ID" value="KDR53254.1"/>
    <property type="molecule type" value="Genomic_DNA"/>
</dbReference>
<keyword evidence="2" id="KW-1185">Reference proteome</keyword>
<comment type="caution">
    <text evidence="1">The sequence shown here is derived from an EMBL/GenBank/DDBJ whole genome shotgun (WGS) entry which is preliminary data.</text>
</comment>
<dbReference type="PATRIC" id="fig|1122985.7.peg.640"/>
<dbReference type="HOGENOM" id="CLU_2900521_0_0_10"/>
<sequence length="63" mass="7227">MIEGTTLVLIVGIFIAYHSTRIRLEMASLEMNDAGGVFSSSHRAIIYLKRKKLQNVWRYGKNK</sequence>
<organism evidence="1 2">
    <name type="scientific">Hoylesella loescheii DSM 19665 = JCM 12249 = ATCC 15930</name>
    <dbReference type="NCBI Taxonomy" id="1122985"/>
    <lineage>
        <taxon>Bacteria</taxon>
        <taxon>Pseudomonadati</taxon>
        <taxon>Bacteroidota</taxon>
        <taxon>Bacteroidia</taxon>
        <taxon>Bacteroidales</taxon>
        <taxon>Prevotellaceae</taxon>
        <taxon>Hoylesella</taxon>
    </lineage>
</organism>